<evidence type="ECO:0000313" key="1">
    <source>
        <dbReference type="EMBL" id="PNS91683.1"/>
    </source>
</evidence>
<protein>
    <submittedName>
        <fullName evidence="1">Uncharacterized protein</fullName>
    </submittedName>
</protein>
<dbReference type="InParanoid" id="A0A2K1WT37"/>
<dbReference type="EMBL" id="CM009308">
    <property type="protein sequence ID" value="PNS91683.1"/>
    <property type="molecule type" value="Genomic_DNA"/>
</dbReference>
<keyword evidence="2" id="KW-1185">Reference proteome</keyword>
<accession>A0A2K1WT37</accession>
<gene>
    <name evidence="1" type="ORF">POPTR_019G122000</name>
</gene>
<dbReference type="Proteomes" id="UP000006729">
    <property type="component" value="Chromosome 19"/>
</dbReference>
<sequence>MTNMLMVTTTMRMLNWIHSHTTHLRPAVPLHSELVVSITSLQHGLLSPSSTCNLSNHSTAATWNDLLGTRWELDPTRVNSII</sequence>
<evidence type="ECO:0000313" key="2">
    <source>
        <dbReference type="Proteomes" id="UP000006729"/>
    </source>
</evidence>
<proteinExistence type="predicted"/>
<name>A0A2K1WT37_POPTR</name>
<organism evidence="1 2">
    <name type="scientific">Populus trichocarpa</name>
    <name type="common">Western balsam poplar</name>
    <name type="synonym">Populus balsamifera subsp. trichocarpa</name>
    <dbReference type="NCBI Taxonomy" id="3694"/>
    <lineage>
        <taxon>Eukaryota</taxon>
        <taxon>Viridiplantae</taxon>
        <taxon>Streptophyta</taxon>
        <taxon>Embryophyta</taxon>
        <taxon>Tracheophyta</taxon>
        <taxon>Spermatophyta</taxon>
        <taxon>Magnoliopsida</taxon>
        <taxon>eudicotyledons</taxon>
        <taxon>Gunneridae</taxon>
        <taxon>Pentapetalae</taxon>
        <taxon>rosids</taxon>
        <taxon>fabids</taxon>
        <taxon>Malpighiales</taxon>
        <taxon>Salicaceae</taxon>
        <taxon>Saliceae</taxon>
        <taxon>Populus</taxon>
    </lineage>
</organism>
<dbReference type="AlphaFoldDB" id="A0A2K1WT37"/>
<reference evidence="1 2" key="1">
    <citation type="journal article" date="2006" name="Science">
        <title>The genome of black cottonwood, Populus trichocarpa (Torr. &amp; Gray).</title>
        <authorList>
            <person name="Tuskan G.A."/>
            <person name="Difazio S."/>
            <person name="Jansson S."/>
            <person name="Bohlmann J."/>
            <person name="Grigoriev I."/>
            <person name="Hellsten U."/>
            <person name="Putnam N."/>
            <person name="Ralph S."/>
            <person name="Rombauts S."/>
            <person name="Salamov A."/>
            <person name="Schein J."/>
            <person name="Sterck L."/>
            <person name="Aerts A."/>
            <person name="Bhalerao R.R."/>
            <person name="Bhalerao R.P."/>
            <person name="Blaudez D."/>
            <person name="Boerjan W."/>
            <person name="Brun A."/>
            <person name="Brunner A."/>
            <person name="Busov V."/>
            <person name="Campbell M."/>
            <person name="Carlson J."/>
            <person name="Chalot M."/>
            <person name="Chapman J."/>
            <person name="Chen G.L."/>
            <person name="Cooper D."/>
            <person name="Coutinho P.M."/>
            <person name="Couturier J."/>
            <person name="Covert S."/>
            <person name="Cronk Q."/>
            <person name="Cunningham R."/>
            <person name="Davis J."/>
            <person name="Degroeve S."/>
            <person name="Dejardin A."/>
            <person name="Depamphilis C."/>
            <person name="Detter J."/>
            <person name="Dirks B."/>
            <person name="Dubchak I."/>
            <person name="Duplessis S."/>
            <person name="Ehlting J."/>
            <person name="Ellis B."/>
            <person name="Gendler K."/>
            <person name="Goodstein D."/>
            <person name="Gribskov M."/>
            <person name="Grimwood J."/>
            <person name="Groover A."/>
            <person name="Gunter L."/>
            <person name="Hamberger B."/>
            <person name="Heinze B."/>
            <person name="Helariutta Y."/>
            <person name="Henrissat B."/>
            <person name="Holligan D."/>
            <person name="Holt R."/>
            <person name="Huang W."/>
            <person name="Islam-Faridi N."/>
            <person name="Jones S."/>
            <person name="Jones-Rhoades M."/>
            <person name="Jorgensen R."/>
            <person name="Joshi C."/>
            <person name="Kangasjarvi J."/>
            <person name="Karlsson J."/>
            <person name="Kelleher C."/>
            <person name="Kirkpatrick R."/>
            <person name="Kirst M."/>
            <person name="Kohler A."/>
            <person name="Kalluri U."/>
            <person name="Larimer F."/>
            <person name="Leebens-Mack J."/>
            <person name="Leple J.C."/>
            <person name="Locascio P."/>
            <person name="Lou Y."/>
            <person name="Lucas S."/>
            <person name="Martin F."/>
            <person name="Montanini B."/>
            <person name="Napoli C."/>
            <person name="Nelson D.R."/>
            <person name="Nelson C."/>
            <person name="Nieminen K."/>
            <person name="Nilsson O."/>
            <person name="Pereda V."/>
            <person name="Peter G."/>
            <person name="Philippe R."/>
            <person name="Pilate G."/>
            <person name="Poliakov A."/>
            <person name="Razumovskaya J."/>
            <person name="Richardson P."/>
            <person name="Rinaldi C."/>
            <person name="Ritland K."/>
            <person name="Rouze P."/>
            <person name="Ryaboy D."/>
            <person name="Schmutz J."/>
            <person name="Schrader J."/>
            <person name="Segerman B."/>
            <person name="Shin H."/>
            <person name="Siddiqui A."/>
            <person name="Sterky F."/>
            <person name="Terry A."/>
            <person name="Tsai C.J."/>
            <person name="Uberbacher E."/>
            <person name="Unneberg P."/>
            <person name="Vahala J."/>
            <person name="Wall K."/>
            <person name="Wessler S."/>
            <person name="Yang G."/>
            <person name="Yin T."/>
            <person name="Douglas C."/>
            <person name="Marra M."/>
            <person name="Sandberg G."/>
            <person name="Van de Peer Y."/>
            <person name="Rokhsar D."/>
        </authorList>
    </citation>
    <scope>NUCLEOTIDE SEQUENCE [LARGE SCALE GENOMIC DNA]</scope>
    <source>
        <strain evidence="2">cv. Nisqually</strain>
    </source>
</reference>